<dbReference type="Proteomes" id="UP001246244">
    <property type="component" value="Unassembled WGS sequence"/>
</dbReference>
<dbReference type="Pfam" id="PF00578">
    <property type="entry name" value="AhpC-TSA"/>
    <property type="match status" value="1"/>
</dbReference>
<evidence type="ECO:0000256" key="7">
    <source>
        <dbReference type="ARBA" id="ARBA00023284"/>
    </source>
</evidence>
<dbReference type="InterPro" id="IPR050924">
    <property type="entry name" value="Peroxiredoxin_BCP/PrxQ"/>
</dbReference>
<protein>
    <recommendedName>
        <fullName evidence="2">thioredoxin-dependent peroxiredoxin</fullName>
        <ecNumber evidence="2">1.11.1.24</ecNumber>
    </recommendedName>
    <alternativeName>
        <fullName evidence="8">Thioredoxin peroxidase</fullName>
    </alternativeName>
</protein>
<keyword evidence="7" id="KW-0676">Redox-active center</keyword>
<organism evidence="12 13">
    <name type="scientific">Methanosarcina baikalica</name>
    <dbReference type="NCBI Taxonomy" id="3073890"/>
    <lineage>
        <taxon>Archaea</taxon>
        <taxon>Methanobacteriati</taxon>
        <taxon>Methanobacteriota</taxon>
        <taxon>Stenosarchaea group</taxon>
        <taxon>Methanomicrobia</taxon>
        <taxon>Methanosarcinales</taxon>
        <taxon>Methanosarcinaceae</taxon>
        <taxon>Methanosarcina</taxon>
    </lineage>
</organism>
<dbReference type="Gene3D" id="3.40.30.10">
    <property type="entry name" value="Glutaredoxin"/>
    <property type="match status" value="1"/>
</dbReference>
<dbReference type="GO" id="GO:0140824">
    <property type="term" value="F:thioredoxin-dependent peroxiredoxin activity"/>
    <property type="evidence" value="ECO:0007669"/>
    <property type="project" value="UniProtKB-EC"/>
</dbReference>
<evidence type="ECO:0000256" key="3">
    <source>
        <dbReference type="ARBA" id="ARBA00022559"/>
    </source>
</evidence>
<dbReference type="PIRSF" id="PIRSF000239">
    <property type="entry name" value="AHPC"/>
    <property type="match status" value="1"/>
</dbReference>
<dbReference type="InterPro" id="IPR024706">
    <property type="entry name" value="Peroxiredoxin_AhpC-typ"/>
</dbReference>
<comment type="catalytic activity">
    <reaction evidence="10">
        <text>a hydroperoxide + [thioredoxin]-dithiol = an alcohol + [thioredoxin]-disulfide + H2O</text>
        <dbReference type="Rhea" id="RHEA:62620"/>
        <dbReference type="Rhea" id="RHEA-COMP:10698"/>
        <dbReference type="Rhea" id="RHEA-COMP:10700"/>
        <dbReference type="ChEBI" id="CHEBI:15377"/>
        <dbReference type="ChEBI" id="CHEBI:29950"/>
        <dbReference type="ChEBI" id="CHEBI:30879"/>
        <dbReference type="ChEBI" id="CHEBI:35924"/>
        <dbReference type="ChEBI" id="CHEBI:50058"/>
        <dbReference type="EC" id="1.11.1.24"/>
    </reaction>
</comment>
<evidence type="ECO:0000259" key="11">
    <source>
        <dbReference type="PROSITE" id="PS51352"/>
    </source>
</evidence>
<accession>A0ABU2D3E0</accession>
<evidence type="ECO:0000256" key="10">
    <source>
        <dbReference type="ARBA" id="ARBA00049091"/>
    </source>
</evidence>
<feature type="domain" description="Thioredoxin" evidence="11">
    <location>
        <begin position="6"/>
        <end position="159"/>
    </location>
</feature>
<keyword evidence="3 12" id="KW-0575">Peroxidase</keyword>
<dbReference type="CDD" id="cd03017">
    <property type="entry name" value="PRX_BCP"/>
    <property type="match status" value="1"/>
</dbReference>
<evidence type="ECO:0000256" key="6">
    <source>
        <dbReference type="ARBA" id="ARBA00023157"/>
    </source>
</evidence>
<gene>
    <name evidence="12" type="ORF">RG963_12080</name>
</gene>
<dbReference type="EMBL" id="JAVKPK010000053">
    <property type="protein sequence ID" value="MDR7666505.1"/>
    <property type="molecule type" value="Genomic_DNA"/>
</dbReference>
<sequence length="163" mass="18551">MVKTSLKVGQSAPDFCLLDQDSNRICLEDLRGKWVVLYFYPRDNTPGCSLEAKNFSCLRKDFEAENAVVIGVSRDSVESHRLFIEKKELKIKLLSDEQANIHRTYDVLHPKTFRGKEVTSAVRTTFLINPEGEISRVWDNVKATGHAEKVLSELKALKEKAQL</sequence>
<reference evidence="13" key="1">
    <citation type="submission" date="2023-07" db="EMBL/GenBank/DDBJ databases">
        <title>Whole-genome sequencing of a new Methanosarcina sp. Z-7115.</title>
        <authorList>
            <person name="Zhilina T.N."/>
            <person name="Merkel A.Y."/>
        </authorList>
    </citation>
    <scope>NUCLEOTIDE SEQUENCE [LARGE SCALE GENOMIC DNA]</scope>
    <source>
        <strain evidence="13">Z-7115</strain>
    </source>
</reference>
<evidence type="ECO:0000256" key="1">
    <source>
        <dbReference type="ARBA" id="ARBA00011245"/>
    </source>
</evidence>
<proteinExistence type="inferred from homology"/>
<evidence type="ECO:0000256" key="4">
    <source>
        <dbReference type="ARBA" id="ARBA00022862"/>
    </source>
</evidence>
<keyword evidence="6" id="KW-1015">Disulfide bond</keyword>
<evidence type="ECO:0000313" key="13">
    <source>
        <dbReference type="Proteomes" id="UP001246244"/>
    </source>
</evidence>
<dbReference type="EC" id="1.11.1.24" evidence="2"/>
<dbReference type="RefSeq" id="WP_310576533.1">
    <property type="nucleotide sequence ID" value="NZ_JAVKPK010000053.1"/>
</dbReference>
<comment type="caution">
    <text evidence="12">The sequence shown here is derived from an EMBL/GenBank/DDBJ whole genome shotgun (WGS) entry which is preliminary data.</text>
</comment>
<evidence type="ECO:0000256" key="9">
    <source>
        <dbReference type="ARBA" id="ARBA00038489"/>
    </source>
</evidence>
<evidence type="ECO:0000256" key="2">
    <source>
        <dbReference type="ARBA" id="ARBA00013017"/>
    </source>
</evidence>
<dbReference type="PANTHER" id="PTHR42801:SF4">
    <property type="entry name" value="AHPC_TSA FAMILY PROTEIN"/>
    <property type="match status" value="1"/>
</dbReference>
<evidence type="ECO:0000313" key="12">
    <source>
        <dbReference type="EMBL" id="MDR7666505.1"/>
    </source>
</evidence>
<comment type="subunit">
    <text evidence="1">Monomer.</text>
</comment>
<dbReference type="InterPro" id="IPR036249">
    <property type="entry name" value="Thioredoxin-like_sf"/>
</dbReference>
<dbReference type="PROSITE" id="PS51352">
    <property type="entry name" value="THIOREDOXIN_2"/>
    <property type="match status" value="1"/>
</dbReference>
<dbReference type="InterPro" id="IPR013766">
    <property type="entry name" value="Thioredoxin_domain"/>
</dbReference>
<keyword evidence="13" id="KW-1185">Reference proteome</keyword>
<dbReference type="PANTHER" id="PTHR42801">
    <property type="entry name" value="THIOREDOXIN-DEPENDENT PEROXIDE REDUCTASE"/>
    <property type="match status" value="1"/>
</dbReference>
<keyword evidence="4" id="KW-0049">Antioxidant</keyword>
<evidence type="ECO:0000256" key="8">
    <source>
        <dbReference type="ARBA" id="ARBA00032824"/>
    </source>
</evidence>
<evidence type="ECO:0000256" key="5">
    <source>
        <dbReference type="ARBA" id="ARBA00023002"/>
    </source>
</evidence>
<keyword evidence="5 12" id="KW-0560">Oxidoreductase</keyword>
<name>A0ABU2D3E0_9EURY</name>
<dbReference type="InterPro" id="IPR000866">
    <property type="entry name" value="AhpC/TSA"/>
</dbReference>
<dbReference type="SUPFAM" id="SSF52833">
    <property type="entry name" value="Thioredoxin-like"/>
    <property type="match status" value="1"/>
</dbReference>
<comment type="similarity">
    <text evidence="9">Belongs to the peroxiredoxin family. BCP/PrxQ subfamily.</text>
</comment>